<gene>
    <name evidence="1" type="ORF">BLAHKPKO_00013</name>
</gene>
<sequence>MLFKLCYTVNLLDIHSCELLEFNLDGSEAIRLVLRSPTDEERSKGHQSFNAVLDVLVEIEPTKKSLPVFTALIEGRRPPKGQKATSAEEMIIRKGPSYGLEDYPNPFVSFVDMVMVKLSKAGYVFVGVLRWRYAQEGPPSPISSLGLLCSNDAGATWHPIPSRYSIVNVTPPHTVFVIQETDVNEIRDLIDTGEPVYHELMRKAKELQHSSPRSSVLIAVSAAEVAVKSIIVNKVPKIKWFVDNIQSPPVVKILIQYLPELFQDEKQFYKPKKEDRLIKTIEYAVNIRNEIVHKGEGPPSTEKVSEIIDAVQELLWICDYYSGYRWAELHINAMKRVTTQPT</sequence>
<protein>
    <recommendedName>
        <fullName evidence="2">Apea-like HEPN domain-containing protein</fullName>
    </recommendedName>
</protein>
<dbReference type="EMBL" id="MT631712">
    <property type="protein sequence ID" value="QNO58049.1"/>
    <property type="molecule type" value="Genomic_DNA"/>
</dbReference>
<name>A0A7G9ZCR5_9EURY</name>
<proteinExistence type="predicted"/>
<accession>A0A7G9ZCR5</accession>
<evidence type="ECO:0000313" key="1">
    <source>
        <dbReference type="EMBL" id="QNO58049.1"/>
    </source>
</evidence>
<organism evidence="1">
    <name type="scientific">Candidatus Methanophaga sp. ANME-1 ERB7</name>
    <dbReference type="NCBI Taxonomy" id="2759913"/>
    <lineage>
        <taxon>Archaea</taxon>
        <taxon>Methanobacteriati</taxon>
        <taxon>Methanobacteriota</taxon>
        <taxon>Stenosarchaea group</taxon>
        <taxon>Methanomicrobia</taxon>
        <taxon>Candidatus Methanophagales</taxon>
        <taxon>Candidatus Methanophagaceae</taxon>
        <taxon>Candidatus Methanophaga</taxon>
    </lineage>
</organism>
<evidence type="ECO:0008006" key="2">
    <source>
        <dbReference type="Google" id="ProtNLM"/>
    </source>
</evidence>
<dbReference type="AlphaFoldDB" id="A0A7G9ZCR5"/>
<reference evidence="1" key="1">
    <citation type="submission" date="2020-06" db="EMBL/GenBank/DDBJ databases">
        <title>Unique genomic features of the anaerobic methanotrophic archaea.</title>
        <authorList>
            <person name="Chadwick G.L."/>
            <person name="Skennerton C.T."/>
            <person name="Laso-Perez R."/>
            <person name="Leu A.O."/>
            <person name="Speth D.R."/>
            <person name="Yu H."/>
            <person name="Morgan-Lang C."/>
            <person name="Hatzenpichler R."/>
            <person name="Goudeau D."/>
            <person name="Malmstrom R."/>
            <person name="Brazelton W.J."/>
            <person name="Woyke T."/>
            <person name="Hallam S.J."/>
            <person name="Tyson G.W."/>
            <person name="Wegener G."/>
            <person name="Boetius A."/>
            <person name="Orphan V."/>
        </authorList>
    </citation>
    <scope>NUCLEOTIDE SEQUENCE</scope>
</reference>